<dbReference type="Proteomes" id="UP000054771">
    <property type="component" value="Unassembled WGS sequence"/>
</dbReference>
<dbReference type="SMART" id="SM00702">
    <property type="entry name" value="P4Hc"/>
    <property type="match status" value="1"/>
</dbReference>
<dbReference type="EMBL" id="CDMC01000019">
    <property type="protein sequence ID" value="CEL10607.1"/>
    <property type="molecule type" value="Genomic_DNA"/>
</dbReference>
<keyword evidence="3" id="KW-0223">Dioxygenase</keyword>
<dbReference type="GO" id="GO:0004656">
    <property type="term" value="F:procollagen-proline 4-dioxygenase activity"/>
    <property type="evidence" value="ECO:0007669"/>
    <property type="project" value="TreeGrafter"/>
</dbReference>
<evidence type="ECO:0000313" key="9">
    <source>
        <dbReference type="Proteomes" id="UP000054771"/>
    </source>
</evidence>
<keyword evidence="5" id="KW-0408">Iron</keyword>
<evidence type="ECO:0000313" key="8">
    <source>
        <dbReference type="EMBL" id="CEL10607.1"/>
    </source>
</evidence>
<evidence type="ECO:0000256" key="1">
    <source>
        <dbReference type="ARBA" id="ARBA00001961"/>
    </source>
</evidence>
<organism evidence="8 9">
    <name type="scientific">Aspergillus calidoustus</name>
    <dbReference type="NCBI Taxonomy" id="454130"/>
    <lineage>
        <taxon>Eukaryota</taxon>
        <taxon>Fungi</taxon>
        <taxon>Dikarya</taxon>
        <taxon>Ascomycota</taxon>
        <taxon>Pezizomycotina</taxon>
        <taxon>Eurotiomycetes</taxon>
        <taxon>Eurotiomycetidae</taxon>
        <taxon>Eurotiales</taxon>
        <taxon>Aspergillaceae</taxon>
        <taxon>Aspergillus</taxon>
        <taxon>Aspergillus subgen. Nidulantes</taxon>
    </lineage>
</organism>
<reference evidence="9" key="1">
    <citation type="journal article" date="2016" name="Genome Announc.">
        <title>Draft genome sequences of fungus Aspergillus calidoustus.</title>
        <authorList>
            <person name="Horn F."/>
            <person name="Linde J."/>
            <person name="Mattern D.J."/>
            <person name="Walther G."/>
            <person name="Guthke R."/>
            <person name="Scherlach K."/>
            <person name="Martin K."/>
            <person name="Brakhage A.A."/>
            <person name="Petzke L."/>
            <person name="Valiante V."/>
        </authorList>
    </citation>
    <scope>NUCLEOTIDE SEQUENCE [LARGE SCALE GENOMIC DNA]</scope>
    <source>
        <strain evidence="9">SF006504</strain>
    </source>
</reference>
<accession>A0A0U5GL07</accession>
<keyword evidence="4" id="KW-0560">Oxidoreductase</keyword>
<dbReference type="AlphaFoldDB" id="A0A0U5GL07"/>
<dbReference type="InterPro" id="IPR045054">
    <property type="entry name" value="P4HA-like"/>
</dbReference>
<dbReference type="PANTHER" id="PTHR10869">
    <property type="entry name" value="PROLYL 4-HYDROXYLASE ALPHA SUBUNIT"/>
    <property type="match status" value="1"/>
</dbReference>
<dbReference type="STRING" id="454130.A0A0U5GL07"/>
<evidence type="ECO:0000256" key="3">
    <source>
        <dbReference type="ARBA" id="ARBA00022964"/>
    </source>
</evidence>
<evidence type="ECO:0000256" key="6">
    <source>
        <dbReference type="SAM" id="SignalP"/>
    </source>
</evidence>
<gene>
    <name evidence="8" type="ORF">ASPCAL13724</name>
</gene>
<dbReference type="OrthoDB" id="420380at2759"/>
<dbReference type="GO" id="GO:0031418">
    <property type="term" value="F:L-ascorbic acid binding"/>
    <property type="evidence" value="ECO:0007669"/>
    <property type="project" value="InterPro"/>
</dbReference>
<keyword evidence="6" id="KW-0732">Signal</keyword>
<keyword evidence="2" id="KW-0479">Metal-binding</keyword>
<keyword evidence="9" id="KW-1185">Reference proteome</keyword>
<feature type="signal peptide" evidence="6">
    <location>
        <begin position="1"/>
        <end position="22"/>
    </location>
</feature>
<dbReference type="GO" id="GO:0005783">
    <property type="term" value="C:endoplasmic reticulum"/>
    <property type="evidence" value="ECO:0007669"/>
    <property type="project" value="TreeGrafter"/>
</dbReference>
<dbReference type="InterPro" id="IPR006620">
    <property type="entry name" value="Pro_4_hyd_alph"/>
</dbReference>
<dbReference type="Pfam" id="PF13640">
    <property type="entry name" value="2OG-FeII_Oxy_3"/>
    <property type="match status" value="1"/>
</dbReference>
<evidence type="ECO:0000256" key="2">
    <source>
        <dbReference type="ARBA" id="ARBA00022723"/>
    </source>
</evidence>
<comment type="cofactor">
    <cofactor evidence="1">
        <name>L-ascorbate</name>
        <dbReference type="ChEBI" id="CHEBI:38290"/>
    </cofactor>
</comment>
<dbReference type="InterPro" id="IPR044862">
    <property type="entry name" value="Pro_4_hyd_alph_FE2OG_OXY"/>
</dbReference>
<name>A0A0U5GL07_ASPCI</name>
<feature type="domain" description="Fe2OG dioxygenase" evidence="7">
    <location>
        <begin position="143"/>
        <end position="281"/>
    </location>
</feature>
<evidence type="ECO:0000256" key="5">
    <source>
        <dbReference type="ARBA" id="ARBA00023004"/>
    </source>
</evidence>
<evidence type="ECO:0000259" key="7">
    <source>
        <dbReference type="PROSITE" id="PS51471"/>
    </source>
</evidence>
<dbReference type="Gene3D" id="2.60.120.620">
    <property type="entry name" value="q2cbj1_9rhob like domain"/>
    <property type="match status" value="1"/>
</dbReference>
<feature type="chain" id="PRO_5006857982" description="Fe2OG dioxygenase domain-containing protein" evidence="6">
    <location>
        <begin position="23"/>
        <end position="287"/>
    </location>
</feature>
<proteinExistence type="predicted"/>
<sequence length="287" mass="31711">MFISLLLNLVLLFILHGLQCSAQEVYAPVPSPWIDRKDAAEDPISGIEFIQPDDSLECPEQPLHAYLVSQDPLVIYLENFVSANESEHLIQQSSTHLTPAAVYQAGTTGVDQSARKSRTALLDRDATVRCIEQRTRRIQEWNPAAMALERITVQRYDANGFFRHHYDWFGRAPGADRISTVNVFLQGVGDCEGGGTHFPNLRMPPGTAAGTPDSEEWCRFLDCEAAAAELGGVTFLPVAGNAIYWDNVRRDGSGYMETLHAGMPVQKGTKIGLNIWSWAVPEGRGQP</sequence>
<protein>
    <recommendedName>
        <fullName evidence="7">Fe2OG dioxygenase domain-containing protein</fullName>
    </recommendedName>
</protein>
<dbReference type="PROSITE" id="PS51471">
    <property type="entry name" value="FE2OG_OXY"/>
    <property type="match status" value="1"/>
</dbReference>
<dbReference type="GO" id="GO:0005506">
    <property type="term" value="F:iron ion binding"/>
    <property type="evidence" value="ECO:0007669"/>
    <property type="project" value="InterPro"/>
</dbReference>
<evidence type="ECO:0000256" key="4">
    <source>
        <dbReference type="ARBA" id="ARBA00023002"/>
    </source>
</evidence>
<dbReference type="InterPro" id="IPR005123">
    <property type="entry name" value="Oxoglu/Fe-dep_dioxygenase_dom"/>
</dbReference>
<dbReference type="PANTHER" id="PTHR10869:SF246">
    <property type="entry name" value="TRANSMEMBRANE PROLYL 4-HYDROXYLASE"/>
    <property type="match status" value="1"/>
</dbReference>